<dbReference type="STRING" id="1561998.A0A1I7UFB4"/>
<dbReference type="InterPro" id="IPR001841">
    <property type="entry name" value="Znf_RING"/>
</dbReference>
<keyword evidence="7" id="KW-1185">Reference proteome</keyword>
<evidence type="ECO:0000256" key="1">
    <source>
        <dbReference type="ARBA" id="ARBA00022723"/>
    </source>
</evidence>
<dbReference type="SUPFAM" id="SSF57850">
    <property type="entry name" value="RING/U-box"/>
    <property type="match status" value="1"/>
</dbReference>
<organism evidence="7 8">
    <name type="scientific">Caenorhabditis tropicalis</name>
    <dbReference type="NCBI Taxonomy" id="1561998"/>
    <lineage>
        <taxon>Eukaryota</taxon>
        <taxon>Metazoa</taxon>
        <taxon>Ecdysozoa</taxon>
        <taxon>Nematoda</taxon>
        <taxon>Chromadorea</taxon>
        <taxon>Rhabditida</taxon>
        <taxon>Rhabditina</taxon>
        <taxon>Rhabditomorpha</taxon>
        <taxon>Rhabditoidea</taxon>
        <taxon>Rhabditidae</taxon>
        <taxon>Peloderinae</taxon>
        <taxon>Caenorhabditis</taxon>
    </lineage>
</organism>
<dbReference type="PANTHER" id="PTHR22791">
    <property type="entry name" value="RING-TYPE DOMAIN-CONTAINING PROTEIN"/>
    <property type="match status" value="1"/>
</dbReference>
<dbReference type="SMART" id="SM00184">
    <property type="entry name" value="RING"/>
    <property type="match status" value="1"/>
</dbReference>
<feature type="transmembrane region" description="Helical" evidence="5">
    <location>
        <begin position="136"/>
        <end position="157"/>
    </location>
</feature>
<dbReference type="InterPro" id="IPR013083">
    <property type="entry name" value="Znf_RING/FYVE/PHD"/>
</dbReference>
<evidence type="ECO:0000313" key="7">
    <source>
        <dbReference type="Proteomes" id="UP000095282"/>
    </source>
</evidence>
<dbReference type="Proteomes" id="UP000095282">
    <property type="component" value="Unplaced"/>
</dbReference>
<evidence type="ECO:0000313" key="8">
    <source>
        <dbReference type="WBParaSite" id="Csp11.Scaffold629.g8744.t1"/>
    </source>
</evidence>
<keyword evidence="3" id="KW-0862">Zinc</keyword>
<keyword evidence="5" id="KW-0472">Membrane</keyword>
<dbReference type="InterPro" id="IPR051435">
    <property type="entry name" value="RING_finger_E3_ubiq-ligases"/>
</dbReference>
<feature type="transmembrane region" description="Helical" evidence="5">
    <location>
        <begin position="7"/>
        <end position="26"/>
    </location>
</feature>
<feature type="transmembrane region" description="Helical" evidence="5">
    <location>
        <begin position="32"/>
        <end position="53"/>
    </location>
</feature>
<dbReference type="GO" id="GO:0008270">
    <property type="term" value="F:zinc ion binding"/>
    <property type="evidence" value="ECO:0007669"/>
    <property type="project" value="UniProtKB-KW"/>
</dbReference>
<dbReference type="PROSITE" id="PS50089">
    <property type="entry name" value="ZF_RING_2"/>
    <property type="match status" value="1"/>
</dbReference>
<name>A0A1I7UFB4_9PELO</name>
<dbReference type="InterPro" id="IPR027370">
    <property type="entry name" value="Znf-RING_euk"/>
</dbReference>
<dbReference type="GO" id="GO:0016567">
    <property type="term" value="P:protein ubiquitination"/>
    <property type="evidence" value="ECO:0007669"/>
    <property type="project" value="TreeGrafter"/>
</dbReference>
<dbReference type="GO" id="GO:0061630">
    <property type="term" value="F:ubiquitin protein ligase activity"/>
    <property type="evidence" value="ECO:0007669"/>
    <property type="project" value="TreeGrafter"/>
</dbReference>
<dbReference type="AlphaFoldDB" id="A0A1I7UFB4"/>
<reference evidence="8" key="1">
    <citation type="submission" date="2016-11" db="UniProtKB">
        <authorList>
            <consortium name="WormBaseParasite"/>
        </authorList>
    </citation>
    <scope>IDENTIFICATION</scope>
</reference>
<evidence type="ECO:0000256" key="3">
    <source>
        <dbReference type="ARBA" id="ARBA00022833"/>
    </source>
</evidence>
<accession>A0A1I7UFB4</accession>
<dbReference type="Gene3D" id="3.30.40.10">
    <property type="entry name" value="Zinc/RING finger domain, C3HC4 (zinc finger)"/>
    <property type="match status" value="1"/>
</dbReference>
<sequence>MRSRDKFVPNFIFLLIAFISTPFIILFDQLHIYPVCLSVSGVLLFTIILKLGLYIWDRKYDTSIRNNRHRDLRIFCVLVCIVAYVPYIGVSIYTTAYADSPMGKISLSLFFFTNCSILIFNIFFLRHCHVFRFILLTRSFPLFCYSFAGHLTVFLVIEAVKACLQELTHEIIHDITLFLFYYTLVLLPMTDVFLLVTMDKMILDEDYVRDEIRKNIIRSAGPECLICRRFYNKVSQTPRVLLECGHTLCMECALTFFTGSRVITCPFCRNVSDRNFATLYQLEENKRALRLALKTRKKDVVEEAEMVNIGSANLADA</sequence>
<dbReference type="WBParaSite" id="Csp11.Scaffold629.g8744.t1">
    <property type="protein sequence ID" value="Csp11.Scaffold629.g8744.t1"/>
    <property type="gene ID" value="Csp11.Scaffold629.g8744"/>
</dbReference>
<feature type="domain" description="RING-type" evidence="6">
    <location>
        <begin position="224"/>
        <end position="269"/>
    </location>
</feature>
<keyword evidence="1" id="KW-0479">Metal-binding</keyword>
<evidence type="ECO:0000256" key="2">
    <source>
        <dbReference type="ARBA" id="ARBA00022771"/>
    </source>
</evidence>
<evidence type="ECO:0000256" key="4">
    <source>
        <dbReference type="PROSITE-ProRule" id="PRU00175"/>
    </source>
</evidence>
<feature type="transmembrane region" description="Helical" evidence="5">
    <location>
        <begin position="105"/>
        <end position="124"/>
    </location>
</feature>
<protein>
    <submittedName>
        <fullName evidence="8">RING-type domain-containing protein</fullName>
    </submittedName>
</protein>
<evidence type="ECO:0000259" key="6">
    <source>
        <dbReference type="PROSITE" id="PS50089"/>
    </source>
</evidence>
<dbReference type="PANTHER" id="PTHR22791:SF6">
    <property type="entry name" value="RING-TYPE DOMAIN-CONTAINING PROTEIN"/>
    <property type="match status" value="1"/>
</dbReference>
<feature type="transmembrane region" description="Helical" evidence="5">
    <location>
        <begin position="177"/>
        <end position="196"/>
    </location>
</feature>
<evidence type="ECO:0000256" key="5">
    <source>
        <dbReference type="SAM" id="Phobius"/>
    </source>
</evidence>
<proteinExistence type="predicted"/>
<dbReference type="PROSITE" id="PS00518">
    <property type="entry name" value="ZF_RING_1"/>
    <property type="match status" value="1"/>
</dbReference>
<keyword evidence="5" id="KW-1133">Transmembrane helix</keyword>
<dbReference type="Pfam" id="PF13445">
    <property type="entry name" value="zf-RING_UBOX"/>
    <property type="match status" value="1"/>
</dbReference>
<dbReference type="InterPro" id="IPR017907">
    <property type="entry name" value="Znf_RING_CS"/>
</dbReference>
<keyword evidence="2 4" id="KW-0863">Zinc-finger</keyword>
<keyword evidence="5" id="KW-0812">Transmembrane</keyword>
<feature type="transmembrane region" description="Helical" evidence="5">
    <location>
        <begin position="74"/>
        <end position="93"/>
    </location>
</feature>